<accession>A0A562DLA5</accession>
<evidence type="ECO:0000313" key="2">
    <source>
        <dbReference type="Proteomes" id="UP000317573"/>
    </source>
</evidence>
<protein>
    <submittedName>
        <fullName evidence="1">Uncharacterized protein</fullName>
    </submittedName>
</protein>
<evidence type="ECO:0000313" key="1">
    <source>
        <dbReference type="EMBL" id="TWH10303.1"/>
    </source>
</evidence>
<reference evidence="1 2" key="1">
    <citation type="submission" date="2019-07" db="EMBL/GenBank/DDBJ databases">
        <title>Genome sequencing of lignin-degrading bacterial isolates.</title>
        <authorList>
            <person name="Gladden J."/>
        </authorList>
    </citation>
    <scope>NUCLEOTIDE SEQUENCE [LARGE SCALE GENOMIC DNA]</scope>
    <source>
        <strain evidence="1 2">J45</strain>
    </source>
</reference>
<proteinExistence type="predicted"/>
<dbReference type="AlphaFoldDB" id="A0A562DLA5"/>
<name>A0A562DLA5_RHORH</name>
<sequence length="95" mass="10304">MTYIRVSSLLASSAALLTVASLGNTPFAPTLVLLFLAISSLDLVFGNAAILSTEQVKNYAGQDPRSVVRSSSRWPPSPHLWLGSPAKTARYRWRS</sequence>
<gene>
    <name evidence="1" type="ORF">L618_004100000150</name>
</gene>
<organism evidence="1 2">
    <name type="scientific">Rhodococcus rhodochrous J45</name>
    <dbReference type="NCBI Taxonomy" id="935266"/>
    <lineage>
        <taxon>Bacteria</taxon>
        <taxon>Bacillati</taxon>
        <taxon>Actinomycetota</taxon>
        <taxon>Actinomycetes</taxon>
        <taxon>Mycobacteriales</taxon>
        <taxon>Nocardiaceae</taxon>
        <taxon>Rhodococcus</taxon>
    </lineage>
</organism>
<dbReference type="Proteomes" id="UP000317573">
    <property type="component" value="Unassembled WGS sequence"/>
</dbReference>
<dbReference type="EMBL" id="VLJT01000041">
    <property type="protein sequence ID" value="TWH10303.1"/>
    <property type="molecule type" value="Genomic_DNA"/>
</dbReference>
<comment type="caution">
    <text evidence="1">The sequence shown here is derived from an EMBL/GenBank/DDBJ whole genome shotgun (WGS) entry which is preliminary data.</text>
</comment>